<evidence type="ECO:0000313" key="1">
    <source>
        <dbReference type="EMBL" id="JAH09899.1"/>
    </source>
</evidence>
<proteinExistence type="predicted"/>
<protein>
    <submittedName>
        <fullName evidence="1">Uncharacterized protein</fullName>
    </submittedName>
</protein>
<sequence length="24" mass="2800">MRCVTYLNPLVLKLCCFSLVNLTR</sequence>
<reference evidence="1" key="2">
    <citation type="journal article" date="2015" name="Fish Shellfish Immunol.">
        <title>Early steps in the European eel (Anguilla anguilla)-Vibrio vulnificus interaction in the gills: Role of the RtxA13 toxin.</title>
        <authorList>
            <person name="Callol A."/>
            <person name="Pajuelo D."/>
            <person name="Ebbesson L."/>
            <person name="Teles M."/>
            <person name="MacKenzie S."/>
            <person name="Amaro C."/>
        </authorList>
    </citation>
    <scope>NUCLEOTIDE SEQUENCE</scope>
</reference>
<dbReference type="AlphaFoldDB" id="A0A0E9PZJ2"/>
<organism evidence="1">
    <name type="scientific">Anguilla anguilla</name>
    <name type="common">European freshwater eel</name>
    <name type="synonym">Muraena anguilla</name>
    <dbReference type="NCBI Taxonomy" id="7936"/>
    <lineage>
        <taxon>Eukaryota</taxon>
        <taxon>Metazoa</taxon>
        <taxon>Chordata</taxon>
        <taxon>Craniata</taxon>
        <taxon>Vertebrata</taxon>
        <taxon>Euteleostomi</taxon>
        <taxon>Actinopterygii</taxon>
        <taxon>Neopterygii</taxon>
        <taxon>Teleostei</taxon>
        <taxon>Anguilliformes</taxon>
        <taxon>Anguillidae</taxon>
        <taxon>Anguilla</taxon>
    </lineage>
</organism>
<dbReference type="EMBL" id="GBXM01098678">
    <property type="protein sequence ID" value="JAH09899.1"/>
    <property type="molecule type" value="Transcribed_RNA"/>
</dbReference>
<reference evidence="1" key="1">
    <citation type="submission" date="2014-11" db="EMBL/GenBank/DDBJ databases">
        <authorList>
            <person name="Amaro Gonzalez C."/>
        </authorList>
    </citation>
    <scope>NUCLEOTIDE SEQUENCE</scope>
</reference>
<name>A0A0E9PZJ2_ANGAN</name>
<accession>A0A0E9PZJ2</accession>